<sequence length="97" mass="10781">MAGRRGKAMRQEKTWPGIFLSFLNIAPQDLPSLSLPYERATAIPFCSITRSAFSGLIDQMMMDTGISVLVCQYLMPLENKCLLNVELLTRICGLIVA</sequence>
<gene>
    <name evidence="1" type="ORF">C4520_02510</name>
</gene>
<evidence type="ECO:0000313" key="1">
    <source>
        <dbReference type="EMBL" id="RJP25494.1"/>
    </source>
</evidence>
<dbReference type="Proteomes" id="UP000265882">
    <property type="component" value="Unassembled WGS sequence"/>
</dbReference>
<evidence type="ECO:0000313" key="2">
    <source>
        <dbReference type="Proteomes" id="UP000265882"/>
    </source>
</evidence>
<comment type="caution">
    <text evidence="1">The sequence shown here is derived from an EMBL/GenBank/DDBJ whole genome shotgun (WGS) entry which is preliminary data.</text>
</comment>
<organism evidence="1 2">
    <name type="scientific">Abyssobacteria bacterium (strain SURF_5)</name>
    <dbReference type="NCBI Taxonomy" id="2093360"/>
    <lineage>
        <taxon>Bacteria</taxon>
        <taxon>Pseudomonadati</taxon>
        <taxon>Candidatus Hydrogenedentota</taxon>
        <taxon>Candidatus Abyssobacteria</taxon>
    </lineage>
</organism>
<protein>
    <submittedName>
        <fullName evidence="1">Uncharacterized protein</fullName>
    </submittedName>
</protein>
<name>A0A3A4PC05_ABYX5</name>
<dbReference type="AlphaFoldDB" id="A0A3A4PC05"/>
<proteinExistence type="predicted"/>
<dbReference type="EMBL" id="QZKU01000022">
    <property type="protein sequence ID" value="RJP25494.1"/>
    <property type="molecule type" value="Genomic_DNA"/>
</dbReference>
<accession>A0A3A4PC05</accession>
<reference evidence="1 2" key="1">
    <citation type="journal article" date="2017" name="ISME J.">
        <title>Energy and carbon metabolisms in a deep terrestrial subsurface fluid microbial community.</title>
        <authorList>
            <person name="Momper L."/>
            <person name="Jungbluth S.P."/>
            <person name="Lee M.D."/>
            <person name="Amend J.P."/>
        </authorList>
    </citation>
    <scope>NUCLEOTIDE SEQUENCE [LARGE SCALE GENOMIC DNA]</scope>
    <source>
        <strain evidence="1">SURF_5</strain>
    </source>
</reference>